<evidence type="ECO:0000313" key="10">
    <source>
        <dbReference type="Proteomes" id="UP000001844"/>
    </source>
</evidence>
<dbReference type="eggNOG" id="COG1335">
    <property type="taxonomic scope" value="Bacteria"/>
</dbReference>
<keyword evidence="10" id="KW-1185">Reference proteome</keyword>
<keyword evidence="3" id="KW-0479">Metal-binding</keyword>
<evidence type="ECO:0000259" key="8">
    <source>
        <dbReference type="Pfam" id="PF00857"/>
    </source>
</evidence>
<dbReference type="STRING" id="472759.Nhal_1587"/>
<dbReference type="GO" id="GO:0046872">
    <property type="term" value="F:metal ion binding"/>
    <property type="evidence" value="ECO:0007669"/>
    <property type="project" value="UniProtKB-KW"/>
</dbReference>
<comment type="similarity">
    <text evidence="1">Belongs to the isochorismatase family.</text>
</comment>
<reference evidence="10" key="1">
    <citation type="submission" date="2010-04" db="EMBL/GenBank/DDBJ databases">
        <title>Complete genome sequence of Nitrosococcus halophilus Nc4, a salt-adapted, aerobic obligate ammonia-oxidizing sulfur purple bacterium.</title>
        <authorList>
            <consortium name="US DOE Joint Genome Institute"/>
            <person name="Campbell M.A."/>
            <person name="Malfatti S.A."/>
            <person name="Chain P.S.G."/>
            <person name="Heidelberg J.F."/>
            <person name="Ward B.B."/>
            <person name="Klotz M.G."/>
        </authorList>
    </citation>
    <scope>NUCLEOTIDE SEQUENCE [LARGE SCALE GENOMIC DNA]</scope>
    <source>
        <strain evidence="10">Nc4</strain>
    </source>
</reference>
<evidence type="ECO:0000313" key="9">
    <source>
        <dbReference type="EMBL" id="ADE14722.1"/>
    </source>
</evidence>
<dbReference type="InterPro" id="IPR052347">
    <property type="entry name" value="Isochorismatase_Nicotinamidase"/>
</dbReference>
<organism evidence="9 10">
    <name type="scientific">Nitrosococcus halophilus (strain Nc4)</name>
    <dbReference type="NCBI Taxonomy" id="472759"/>
    <lineage>
        <taxon>Bacteria</taxon>
        <taxon>Pseudomonadati</taxon>
        <taxon>Pseudomonadota</taxon>
        <taxon>Gammaproteobacteria</taxon>
        <taxon>Chromatiales</taxon>
        <taxon>Chromatiaceae</taxon>
        <taxon>Nitrosococcus</taxon>
    </lineage>
</organism>
<dbReference type="EC" id="3.5.1.19" evidence="6"/>
<proteinExistence type="inferred from homology"/>
<evidence type="ECO:0000256" key="7">
    <source>
        <dbReference type="ARBA" id="ARBA00043224"/>
    </source>
</evidence>
<evidence type="ECO:0000256" key="1">
    <source>
        <dbReference type="ARBA" id="ARBA00006336"/>
    </source>
</evidence>
<dbReference type="CDD" id="cd01011">
    <property type="entry name" value="nicotinamidase"/>
    <property type="match status" value="1"/>
</dbReference>
<evidence type="ECO:0000256" key="4">
    <source>
        <dbReference type="ARBA" id="ARBA00022801"/>
    </source>
</evidence>
<gene>
    <name evidence="9" type="ordered locus">Nhal_1587</name>
</gene>
<dbReference type="OrthoDB" id="9791276at2"/>
<evidence type="ECO:0000256" key="2">
    <source>
        <dbReference type="ARBA" id="ARBA00022642"/>
    </source>
</evidence>
<dbReference type="Proteomes" id="UP000001844">
    <property type="component" value="Chromosome"/>
</dbReference>
<comment type="pathway">
    <text evidence="5">Cofactor biosynthesis; nicotinate biosynthesis; nicotinate from nicotinamide: step 1/1.</text>
</comment>
<accession>D5C1T9</accession>
<dbReference type="SUPFAM" id="SSF52499">
    <property type="entry name" value="Isochorismatase-like hydrolases"/>
    <property type="match status" value="1"/>
</dbReference>
<feature type="domain" description="Isochorismatase-like" evidence="8">
    <location>
        <begin position="14"/>
        <end position="199"/>
    </location>
</feature>
<dbReference type="Gene3D" id="3.40.50.850">
    <property type="entry name" value="Isochorismatase-like"/>
    <property type="match status" value="1"/>
</dbReference>
<evidence type="ECO:0000256" key="5">
    <source>
        <dbReference type="ARBA" id="ARBA00037900"/>
    </source>
</evidence>
<name>D5C1T9_NITHN</name>
<dbReference type="GO" id="GO:0019363">
    <property type="term" value="P:pyridine nucleotide biosynthetic process"/>
    <property type="evidence" value="ECO:0007669"/>
    <property type="project" value="UniProtKB-KW"/>
</dbReference>
<dbReference type="GO" id="GO:0008936">
    <property type="term" value="F:nicotinamidase activity"/>
    <property type="evidence" value="ECO:0007669"/>
    <property type="project" value="UniProtKB-EC"/>
</dbReference>
<dbReference type="HOGENOM" id="CLU_068979_13_1_6"/>
<keyword evidence="4 9" id="KW-0378">Hydrolase</keyword>
<dbReference type="RefSeq" id="WP_013032609.1">
    <property type="nucleotide sequence ID" value="NC_013960.1"/>
</dbReference>
<dbReference type="EMBL" id="CP001798">
    <property type="protein sequence ID" value="ADE14722.1"/>
    <property type="molecule type" value="Genomic_DNA"/>
</dbReference>
<sequence length="219" mass="24375">MERPTITFNRESAVLLLVDIQPDFLPGGALPVAEGDQIIEPIRMLMESNTFCHYVATQDWHPSGHISFASSHPGREPMEIIEIDNHPQTLWPDHCVQGTPGAEFHGSLPWEKVAAIIRKGIDPESDSYSGFRNNWNPAGERPHTGLAGYLRERGMEEIFICGLARDVCVKWTAEDGAAAGFNVYVLWDLTRPVEPSTDDQVRQELIAGDVKIIDSDQLS</sequence>
<dbReference type="InterPro" id="IPR000868">
    <property type="entry name" value="Isochorismatase-like_dom"/>
</dbReference>
<dbReference type="InterPro" id="IPR036380">
    <property type="entry name" value="Isochorismatase-like_sf"/>
</dbReference>
<dbReference type="PANTHER" id="PTHR11080:SF2">
    <property type="entry name" value="LD05707P"/>
    <property type="match status" value="1"/>
</dbReference>
<protein>
    <recommendedName>
        <fullName evidence="6">nicotinamidase</fullName>
        <ecNumber evidence="6">3.5.1.19</ecNumber>
    </recommendedName>
    <alternativeName>
        <fullName evidence="7">Nicotinamide deamidase</fullName>
    </alternativeName>
</protein>
<dbReference type="PANTHER" id="PTHR11080">
    <property type="entry name" value="PYRAZINAMIDASE/NICOTINAMIDASE"/>
    <property type="match status" value="1"/>
</dbReference>
<dbReference type="KEGG" id="nhl:Nhal_1587"/>
<evidence type="ECO:0000256" key="3">
    <source>
        <dbReference type="ARBA" id="ARBA00022723"/>
    </source>
</evidence>
<keyword evidence="2" id="KW-0662">Pyridine nucleotide biosynthesis</keyword>
<dbReference type="AlphaFoldDB" id="D5C1T9"/>
<evidence type="ECO:0000256" key="6">
    <source>
        <dbReference type="ARBA" id="ARBA00039017"/>
    </source>
</evidence>
<dbReference type="Pfam" id="PF00857">
    <property type="entry name" value="Isochorismatase"/>
    <property type="match status" value="1"/>
</dbReference>